<feature type="region of interest" description="Disordered" evidence="1">
    <location>
        <begin position="1417"/>
        <end position="1463"/>
    </location>
</feature>
<feature type="region of interest" description="Disordered" evidence="1">
    <location>
        <begin position="453"/>
        <end position="472"/>
    </location>
</feature>
<reference evidence="3" key="1">
    <citation type="submission" date="2022-11" db="UniProtKB">
        <authorList>
            <consortium name="EnsemblMetazoa"/>
        </authorList>
    </citation>
    <scope>IDENTIFICATION</scope>
</reference>
<sequence length="3165" mass="360510">MDDDREQRRERLLRNFSLLRETPEELLPPLSILKEFIRGVQQDVKEEAKALIAEEDHEQALELLCVGIDNVGGILSSKGYSCDTANDARLLILRSQCGNMLGAHLEAYDDAEKGLKFFFSDFIDPNSVPAEVERAKAIFASRCKLGLGLLAKFADFSLDESEQEQPEVPGIIGLLEALFNLTMPAATTTIQESDSKAFDTDWIPSHNKKIAKNSKITTSRPSEKRRKIKQICDGAEPTFAKTVFRPTPSSSQQWVRQGARPKKSSNKVGRVPTSSVVPAKSSKKQTGKVPKRNEVEPSAGSVSHEKARSPKKKNDQCPASKATSENLAALPIFHWDIKHVCGICYSRGHGEVVEQRLGSKPLMCAGSPGAHDWKSCRMVLVYSSEKKKWREVRRRHENAPLIPTLCTSGDACKHGRDCWFPHFKEEKDLWIYMGRHKLTNLTDVVFAGRASPDVTSKTLPSKSQRDKQPPQSQHCCTYCNTSYLEQWQLQQHIQSKDHWSKVNSDEDKKDQWKHRSPPWNVVNGQYQECSENNNGRCVFTDCTKAHGAEELEEWKERHRYRMMKVKKAKECKLYAFMDEVLVKFNFSASQGKDVIAERLPGVRIDCSEDLVQFLDAERKDRDSAYTCAWSFTLDLKASENKFLKRVCLFYDDNRLYFRLSQPANESEAQVCPGNLIVEEDRRTYRIDVIFRSQVLGRFSQWVLFDLGSEPYLVQKLQVLVGSHTPHDNSDEISGEKKTFEPWTDRNSDIVRFSKGDRQPSTSKEQLLNDYEVPTPLGIEDLGELSRDNYREYMHTMLYLEEQEYNIKISKFASEGRLECFEQSLFGKVDLKSALMDDSEIAQIMEINLRKIMMLKFPNSEKVYEAIILDAQNDFGKQTQDKLYIKLSSTCVKEMDLRCQTEYRVEIQLQLDRSLLCYMHSAVDHLQNMNMVFPPVANPDRLPLVDKVEQPGTDCHQERAIRFICQYKGEKADPSYGAGPLLLCGPFGTGKTRTMTTAVRRTLKERPDSKILICTHSNSAADLYITEHLHKLVEAKEIKQMTRVYARNRDIKTIGDIALKYTKVANCKVQTPTVKEIKASSVVITTLTTSYSLQSSELYGHFTHILIDEAGQALETEVLQPLTFATGSTCVVLAGDHLQMSPKVFSRTARHAKFHISLLERLFYLKAARVLLSSNYRTCQKMLDFICGSFYYGNRTSRNLKAVGEHEPHPRFNHPMMFFTVKGEDERMGMSYVNHYEVAKIVSTVRDLLHDWPEDKWGKPGANCICVVASYKMQIRQIRTQLRKGGMGSIDVLPVQSAQGKQYRVMIISTVRTRSTLNKAYTTAFVSKISPANHPDDTFDYGFLSDPRLLNTACTRAQSLLIVVGDPSTLCSVGDCSKIWRRYLKDCEDNKTLLPLGTTIAGIQQEMEAAKQRLNPSAPVFQPASESTGKLLPRVHSPEANKPTYSPEATASKPVNDPWLPDDDTILSDGIMRELYRQISHDERRRNKSEEDPGVELGEPDDAEVEREVSLKWKRKPPKFRMIRESDRIVLDIKFADGDKRGADESEESDSGEGLRNDKHDERKRQNAYKQVEQRPDKFKICSFHCDKSGHTYAIPRDEGMCGKISITGKRRRGRALNLDEVIVEIVNADESVVSESKNKYGKVICVCKRAAGSALTSKVVCRLDEHIDRQMVPLDRTLPKFFVLSRDEKKRGSTSTSRASPDLRTVSIYRYSRELQEDSPFVRNVKVSRRDRAHKLFVVEYLKWFAKDPYPMGVVTEELPQADCKETGLRILKLIHGVKDDWKSDLIEEVENKFPDDWEIPEAEIQSRCDARNRFAFTIDPQESQDLDDALSVDYVGGNYRVGIHIADVSYFVPHGSKLDKDARARATSFYPHRALAKPINMLPPQLSNKLCSLLPQKDRLTISVYATLDEKGNLVGDPDIERSVIRSRNQLSYDHVEEIIMSTSNKRNNNITITEKILTLNELAKERRRIRLGVGRFAFSHDAEEDEVQHPLAHSLVEEMMLLANEAVAIYLVKVYPDCSPLRRQLPPSDENVEEWLKNHAQDLANSLELQSRCFQKEVQNEIDVYVLKEKWNLLQSAVDKQDNITTITDLITSDENHPQLAVARADLFIMQETANYISTGEHPDTSRRGHHSLNMPVYTQFTSPIRRYFDLVVHRMLIAAINDDKARSTLHQSERPYNTDELSAISHHCNIQRLNSQAFEKKTRALQCALRLEEAPQSFEVFVGGFSDSSLELIFPYRRFLPSVCPLRLLKPISKPEFYRENADMGLRWKERVYELRCTTTPKPRFVSQLTLDTEQMIVKISADHWKEILGAVQAQNIDVIQRAVKGADGEQQLTEQEKSRRQKQRRLPENQDLPIEEVTCETLDVRKPSLFVNFQRSFKRGDVLKVQLNATIQRGILSPCVQLFFLTPKLSLCAEHRGNAIECFSKEAARRPPTNIGSVEQYQAVWLPIIQMVSAYSAVVSDESCVIHDVDVDWHCTETDDQKRNYSGTFLIKQTFCSDRSFGMHKGDYLCMRYRDVPLSSEAQSKLRELGTTSTSSQRHIQSSKTTFVAHAVITSIVDIKKKTDAWTIQVEVGVNQHSAPFPDVLFEQNKKVTTCTIELIPKANSDIRLESAIRHLHNAKELVKGICMHQIPAVSDTDPVIRKLLEEGRKIEDFSITGSPFPKPNESQQTALKKALRQQFTVIQGPPGTGKTVTGVHLTYFFTEVNKQLPALGRGPQVLYCGPSNKSVDVVAHYMLRLNIAAVRVYNNMIEQQDYPTPGQSGRASKAGSTKETKMDPHLRQISLHHLIRQPSNRHSEQILALEQKFQSPGYKISFREQDKYKRAIHAAEAEELKKYKVVLCTCNEAGSIRIQRNVNAIQCIVDEAGMCNEPETLIPLVGTIEESEDQPVTRKKDVRQEPRQIVLIGDHKQLRPIIQERTAVQLGMETSLLEKYGKEATMLTIQYRMHESICAFPSEVFYKGKLVTADIVRRRPQQLNKTWPGGRGNPLVFCHHIGSEDKQSVRTEEGGEQSRANPQEVTHVVRIASNMLRLGVKQDRIVILTQYRLQRAQIEERLKEANMKDILVSTVITSQGKEWDYVILSTVRSLPRVEIDEKASTAWKKRNLGFITDENQINVAITRPKMGLIILGNKYLLSVHRSWKLLLAHYEEKGALVNAKDFLP</sequence>
<keyword evidence="4" id="KW-1185">Reference proteome</keyword>
<feature type="region of interest" description="Disordered" evidence="1">
    <location>
        <begin position="2333"/>
        <end position="2353"/>
    </location>
</feature>
<accession>A0A913ZF31</accession>
<dbReference type="OrthoDB" id="2285229at2759"/>
<feature type="compositionally biased region" description="Basic and acidic residues" evidence="1">
    <location>
        <begin position="498"/>
        <end position="510"/>
    </location>
</feature>
<feature type="domain" description="C2H2-type" evidence="2">
    <location>
        <begin position="475"/>
        <end position="498"/>
    </location>
</feature>
<dbReference type="InterPro" id="IPR041677">
    <property type="entry name" value="DNA2/NAM7_AAA_11"/>
</dbReference>
<feature type="region of interest" description="Disordered" evidence="1">
    <location>
        <begin position="498"/>
        <end position="517"/>
    </location>
</feature>
<dbReference type="FunFam" id="3.40.50.300:FF:001313">
    <property type="entry name" value="Helicase with zinc finger domain 2"/>
    <property type="match status" value="1"/>
</dbReference>
<dbReference type="SUPFAM" id="SSF52540">
    <property type="entry name" value="P-loop containing nucleoside triphosphate hydrolases"/>
    <property type="match status" value="2"/>
</dbReference>
<dbReference type="InterPro" id="IPR039691">
    <property type="entry name" value="ZC3H7A/B"/>
</dbReference>
<feature type="compositionally biased region" description="Basic and acidic residues" evidence="1">
    <location>
        <begin position="1481"/>
        <end position="1490"/>
    </location>
</feature>
<dbReference type="SMART" id="SM00955">
    <property type="entry name" value="RNB"/>
    <property type="match status" value="1"/>
</dbReference>
<dbReference type="SUPFAM" id="SSF50249">
    <property type="entry name" value="Nucleic acid-binding proteins"/>
    <property type="match status" value="2"/>
</dbReference>
<dbReference type="Pfam" id="PF25049">
    <property type="entry name" value="OB_HELZ2"/>
    <property type="match status" value="1"/>
</dbReference>
<dbReference type="Pfam" id="PF13086">
    <property type="entry name" value="AAA_11"/>
    <property type="match status" value="3"/>
</dbReference>
<dbReference type="GO" id="GO:0035198">
    <property type="term" value="F:miRNA binding"/>
    <property type="evidence" value="ECO:0007669"/>
    <property type="project" value="InterPro"/>
</dbReference>
<feature type="compositionally biased region" description="Basic and acidic residues" evidence="1">
    <location>
        <begin position="303"/>
        <end position="315"/>
    </location>
</feature>
<dbReference type="Pfam" id="PF00773">
    <property type="entry name" value="RNB"/>
    <property type="match status" value="1"/>
</dbReference>
<feature type="region of interest" description="Disordered" evidence="1">
    <location>
        <begin position="1481"/>
        <end position="1507"/>
    </location>
</feature>
<feature type="compositionally biased region" description="Acidic residues" evidence="1">
    <location>
        <begin position="1491"/>
        <end position="1504"/>
    </location>
</feature>
<feature type="region of interest" description="Disordered" evidence="1">
    <location>
        <begin position="1538"/>
        <end position="1569"/>
    </location>
</feature>
<evidence type="ECO:0000313" key="3">
    <source>
        <dbReference type="EnsemblMetazoa" id="XP_038049671.1"/>
    </source>
</evidence>
<dbReference type="Gene3D" id="3.40.50.300">
    <property type="entry name" value="P-loop containing nucleotide triphosphate hydrolases"/>
    <property type="match status" value="4"/>
</dbReference>
<evidence type="ECO:0000256" key="1">
    <source>
        <dbReference type="SAM" id="MobiDB-lite"/>
    </source>
</evidence>
<dbReference type="GO" id="GO:0004540">
    <property type="term" value="F:RNA nuclease activity"/>
    <property type="evidence" value="ECO:0007669"/>
    <property type="project" value="InterPro"/>
</dbReference>
<evidence type="ECO:0000313" key="4">
    <source>
        <dbReference type="Proteomes" id="UP000887568"/>
    </source>
</evidence>
<dbReference type="InterPro" id="IPR047187">
    <property type="entry name" value="SF1_C_Upf1"/>
</dbReference>
<dbReference type="OMA" id="ATLQYCC"/>
<dbReference type="GO" id="GO:0035196">
    <property type="term" value="P:miRNA processing"/>
    <property type="evidence" value="ECO:0007669"/>
    <property type="project" value="TreeGrafter"/>
</dbReference>
<dbReference type="PANTHER" id="PTHR14928">
    <property type="entry name" value="MICRO-RNA BINDING ZINC FINGER CCCH DOMAIN-CONTAINING PROTEIN 7"/>
    <property type="match status" value="1"/>
</dbReference>
<dbReference type="Proteomes" id="UP000887568">
    <property type="component" value="Unplaced"/>
</dbReference>
<feature type="compositionally biased region" description="Polar residues" evidence="1">
    <location>
        <begin position="453"/>
        <end position="462"/>
    </location>
</feature>
<name>A0A913ZF31_PATMI</name>
<feature type="region of interest" description="Disordered" evidence="1">
    <location>
        <begin position="2757"/>
        <end position="2779"/>
    </location>
</feature>
<dbReference type="CDD" id="cd18808">
    <property type="entry name" value="SF1_C_Upf1"/>
    <property type="match status" value="2"/>
</dbReference>
<dbReference type="GeneID" id="119723184"/>
<dbReference type="InterPro" id="IPR013087">
    <property type="entry name" value="Znf_C2H2_type"/>
</dbReference>
<dbReference type="InterPro" id="IPR056787">
    <property type="entry name" value="OB_HELZ2"/>
</dbReference>
<dbReference type="InterPro" id="IPR012340">
    <property type="entry name" value="NA-bd_OB-fold"/>
</dbReference>
<dbReference type="RefSeq" id="XP_038049671.1">
    <property type="nucleotide sequence ID" value="XM_038193743.1"/>
</dbReference>
<organism evidence="3 4">
    <name type="scientific">Patiria miniata</name>
    <name type="common">Bat star</name>
    <name type="synonym">Asterina miniata</name>
    <dbReference type="NCBI Taxonomy" id="46514"/>
    <lineage>
        <taxon>Eukaryota</taxon>
        <taxon>Metazoa</taxon>
        <taxon>Echinodermata</taxon>
        <taxon>Eleutherozoa</taxon>
        <taxon>Asterozoa</taxon>
        <taxon>Asteroidea</taxon>
        <taxon>Valvatacea</taxon>
        <taxon>Valvatida</taxon>
        <taxon>Asterinidae</taxon>
        <taxon>Patiria</taxon>
    </lineage>
</organism>
<dbReference type="PROSITE" id="PS00028">
    <property type="entry name" value="ZINC_FINGER_C2H2_1"/>
    <property type="match status" value="1"/>
</dbReference>
<feature type="compositionally biased region" description="Basic residues" evidence="1">
    <location>
        <begin position="281"/>
        <end position="290"/>
    </location>
</feature>
<dbReference type="InterPro" id="IPR041679">
    <property type="entry name" value="DNA2/NAM7-like_C"/>
</dbReference>
<dbReference type="GO" id="GO:0004386">
    <property type="term" value="F:helicase activity"/>
    <property type="evidence" value="ECO:0007669"/>
    <property type="project" value="InterPro"/>
</dbReference>
<feature type="region of interest" description="Disordered" evidence="1">
    <location>
        <begin position="209"/>
        <end position="320"/>
    </location>
</feature>
<dbReference type="PANTHER" id="PTHR14928:SF14">
    <property type="entry name" value="ACETAZOLAMIDE CONFERRING RESISTANCE PROTEIN ZAM"/>
    <property type="match status" value="1"/>
</dbReference>
<protein>
    <recommendedName>
        <fullName evidence="2">C2H2-type domain-containing protein</fullName>
    </recommendedName>
</protein>
<feature type="compositionally biased region" description="Basic and acidic residues" evidence="1">
    <location>
        <begin position="1552"/>
        <end position="1564"/>
    </location>
</feature>
<dbReference type="InterPro" id="IPR027417">
    <property type="entry name" value="P-loop_NTPase"/>
</dbReference>
<dbReference type="Pfam" id="PF13087">
    <property type="entry name" value="AAA_12"/>
    <property type="match status" value="2"/>
</dbReference>
<evidence type="ECO:0000259" key="2">
    <source>
        <dbReference type="PROSITE" id="PS00028"/>
    </source>
</evidence>
<proteinExistence type="predicted"/>
<feature type="compositionally biased region" description="Polar residues" evidence="1">
    <location>
        <begin position="2757"/>
        <end position="2772"/>
    </location>
</feature>
<dbReference type="FunFam" id="3.40.50.300:FF:000419">
    <property type="entry name" value="Probable helicase with zinc finger domain"/>
    <property type="match status" value="1"/>
</dbReference>
<dbReference type="EnsemblMetazoa" id="XM_038193743.1">
    <property type="protein sequence ID" value="XP_038049671.1"/>
    <property type="gene ID" value="LOC119723184"/>
</dbReference>
<dbReference type="InterPro" id="IPR001900">
    <property type="entry name" value="RNase_II/R"/>
</dbReference>